<reference evidence="25" key="2">
    <citation type="submission" date="2017-06" db="EMBL/GenBank/DDBJ databases">
        <title>WGS assembly of Brachypodium distachyon.</title>
        <authorList>
            <consortium name="The International Brachypodium Initiative"/>
            <person name="Lucas S."/>
            <person name="Harmon-Smith M."/>
            <person name="Lail K."/>
            <person name="Tice H."/>
            <person name="Grimwood J."/>
            <person name="Bruce D."/>
            <person name="Barry K."/>
            <person name="Shu S."/>
            <person name="Lindquist E."/>
            <person name="Wang M."/>
            <person name="Pitluck S."/>
            <person name="Vogel J.P."/>
            <person name="Garvin D.F."/>
            <person name="Mockler T.C."/>
            <person name="Schmutz J."/>
            <person name="Rokhsar D."/>
            <person name="Bevan M.W."/>
        </authorList>
    </citation>
    <scope>NUCLEOTIDE SEQUENCE</scope>
    <source>
        <strain evidence="25">Bd21</strain>
    </source>
</reference>
<dbReference type="FunFam" id="1.10.420.10:FF:000001">
    <property type="entry name" value="Peroxidase"/>
    <property type="match status" value="1"/>
</dbReference>
<feature type="binding site" evidence="20">
    <location>
        <position position="102"/>
    </location>
    <ligand>
        <name>Ca(2+)</name>
        <dbReference type="ChEBI" id="CHEBI:29108"/>
        <label>1</label>
    </ligand>
</feature>
<keyword evidence="12 23" id="KW-0560">Oxidoreductase</keyword>
<evidence type="ECO:0000313" key="25">
    <source>
        <dbReference type="EMBL" id="KQK16117.1"/>
    </source>
</evidence>
<evidence type="ECO:0000256" key="19">
    <source>
        <dbReference type="PIRSR" id="PIRSR600823-2"/>
    </source>
</evidence>
<keyword evidence="7 23" id="KW-0575">Peroxidase</keyword>
<evidence type="ECO:0000256" key="20">
    <source>
        <dbReference type="PIRSR" id="PIRSR600823-3"/>
    </source>
</evidence>
<feature type="binding site" evidence="20">
    <location>
        <position position="108"/>
    </location>
    <ligand>
        <name>Ca(2+)</name>
        <dbReference type="ChEBI" id="CHEBI:29108"/>
        <label>1</label>
    </ligand>
</feature>
<dbReference type="RefSeq" id="XP_024317241.1">
    <property type="nucleotide sequence ID" value="XM_024461473.1"/>
</dbReference>
<dbReference type="PRINTS" id="PR00458">
    <property type="entry name" value="PEROXIDASE"/>
</dbReference>
<keyword evidence="14 22" id="KW-1015">Disulfide bond</keyword>
<protein>
    <recommendedName>
        <fullName evidence="5 23">Peroxidase</fullName>
        <ecNumber evidence="5 23">1.11.1.7</ecNumber>
    </recommendedName>
</protein>
<accession>I1GU69</accession>
<comment type="subcellular location">
    <subcellularLocation>
        <location evidence="3 23">Secreted</location>
    </subcellularLocation>
</comment>
<dbReference type="CDD" id="cd00693">
    <property type="entry name" value="secretory_peroxidase"/>
    <property type="match status" value="1"/>
</dbReference>
<dbReference type="Proteomes" id="UP000008810">
    <property type="component" value="Chromosome 1"/>
</dbReference>
<dbReference type="PROSITE" id="PS00435">
    <property type="entry name" value="PEROXIDASE_1"/>
    <property type="match status" value="1"/>
</dbReference>
<evidence type="ECO:0000313" key="27">
    <source>
        <dbReference type="Proteomes" id="UP000008810"/>
    </source>
</evidence>
<feature type="active site" description="Proton acceptor" evidence="18">
    <location>
        <position position="98"/>
    </location>
</feature>
<dbReference type="GO" id="GO:0005576">
    <property type="term" value="C:extracellular region"/>
    <property type="evidence" value="ECO:0007669"/>
    <property type="project" value="UniProtKB-SubCell"/>
</dbReference>
<dbReference type="GeneID" id="100846556"/>
<keyword evidence="6 23" id="KW-0964">Secreted</keyword>
<evidence type="ECO:0000256" key="2">
    <source>
        <dbReference type="ARBA" id="ARBA00002322"/>
    </source>
</evidence>
<evidence type="ECO:0000259" key="24">
    <source>
        <dbReference type="PROSITE" id="PS50873"/>
    </source>
</evidence>
<evidence type="ECO:0000313" key="26">
    <source>
        <dbReference type="EnsemblPlants" id="KQK16117"/>
    </source>
</evidence>
<dbReference type="GO" id="GO:0140825">
    <property type="term" value="F:lactoperoxidase activity"/>
    <property type="evidence" value="ECO:0007669"/>
    <property type="project" value="UniProtKB-EC"/>
</dbReference>
<feature type="chain" id="PRO_5013982601" description="Peroxidase" evidence="23">
    <location>
        <begin position="23"/>
        <end position="348"/>
    </location>
</feature>
<sequence>MRMRMPRSSVLSFLAVSAFVLAASVTADNYDKGGQQQQNKEACDDQYDRAYHKPAAGLVSEYYGKSCPDMERIVQAAVNRAIANDYTVAAGLIRLFFHDFAVRGCDGSILIDAPGSERHAAASKTLRGFELIEEIKAKLNARCNNTVSCADILTAATRDASMKVGVPYWSLKYGRKDGRDSHAEEADAQVPMGRERVTDLVQFFETRGLNVLDLVILSGAHTIGKASCGAVKRRVLTSKPETLDRKYGDFLLRKCHRGDDAERVELDGESPTTFDNRYYQNLERRMGLLETDQGMLEDSRTTRFVKEMAREPEVFKRQFAHSMRQLGEVNVLTGDEGEVRYKCSAVNY</sequence>
<dbReference type="Pfam" id="PF00141">
    <property type="entry name" value="peroxidase"/>
    <property type="match status" value="1"/>
</dbReference>
<name>I1GU69_BRADI</name>
<keyword evidence="8 23" id="KW-0349">Heme</keyword>
<evidence type="ECO:0000256" key="9">
    <source>
        <dbReference type="ARBA" id="ARBA00022723"/>
    </source>
</evidence>
<dbReference type="InterPro" id="IPR002016">
    <property type="entry name" value="Haem_peroxidase"/>
</dbReference>
<evidence type="ECO:0000256" key="3">
    <source>
        <dbReference type="ARBA" id="ARBA00004613"/>
    </source>
</evidence>
<dbReference type="InterPro" id="IPR010255">
    <property type="entry name" value="Haem_peroxidase_sf"/>
</dbReference>
<keyword evidence="10 23" id="KW-0732">Signal</keyword>
<organism evidence="26">
    <name type="scientific">Brachypodium distachyon</name>
    <name type="common">Purple false brome</name>
    <name type="synonym">Trachynia distachya</name>
    <dbReference type="NCBI Taxonomy" id="15368"/>
    <lineage>
        <taxon>Eukaryota</taxon>
        <taxon>Viridiplantae</taxon>
        <taxon>Streptophyta</taxon>
        <taxon>Embryophyta</taxon>
        <taxon>Tracheophyta</taxon>
        <taxon>Spermatophyta</taxon>
        <taxon>Magnoliopsida</taxon>
        <taxon>Liliopsida</taxon>
        <taxon>Poales</taxon>
        <taxon>Poaceae</taxon>
        <taxon>BOP clade</taxon>
        <taxon>Pooideae</taxon>
        <taxon>Stipodae</taxon>
        <taxon>Brachypodieae</taxon>
        <taxon>Brachypodium</taxon>
    </lineage>
</organism>
<keyword evidence="15" id="KW-0325">Glycoprotein</keyword>
<dbReference type="GO" id="GO:0042744">
    <property type="term" value="P:hydrogen peroxide catabolic process"/>
    <property type="evidence" value="ECO:0007669"/>
    <property type="project" value="UniProtKB-KW"/>
</dbReference>
<keyword evidence="27" id="KW-1185">Reference proteome</keyword>
<feature type="disulfide bond" evidence="22">
    <location>
        <begin position="67"/>
        <end position="143"/>
    </location>
</feature>
<dbReference type="FunFam" id="1.10.520.10:FF:000006">
    <property type="entry name" value="Peroxidase"/>
    <property type="match status" value="1"/>
</dbReference>
<evidence type="ECO:0000256" key="15">
    <source>
        <dbReference type="ARBA" id="ARBA00023180"/>
    </source>
</evidence>
<feature type="binding site" evidence="20">
    <location>
        <position position="99"/>
    </location>
    <ligand>
        <name>Ca(2+)</name>
        <dbReference type="ChEBI" id="CHEBI:29108"/>
        <label>1</label>
    </ligand>
</feature>
<feature type="binding site" evidence="20">
    <location>
        <position position="275"/>
    </location>
    <ligand>
        <name>Ca(2+)</name>
        <dbReference type="ChEBI" id="CHEBI:29108"/>
        <label>2</label>
    </ligand>
</feature>
<evidence type="ECO:0000256" key="16">
    <source>
        <dbReference type="ARBA" id="ARBA00023283"/>
    </source>
</evidence>
<proteinExistence type="inferred from homology"/>
<dbReference type="PANTHER" id="PTHR31517:SF17">
    <property type="entry name" value="PEROXIDASE 6"/>
    <property type="match status" value="1"/>
</dbReference>
<dbReference type="OMA" id="PMGHENI"/>
<comment type="function">
    <text evidence="2">Removal of H(2)O(2), oxidation of toxic reductants, biosynthesis and degradation of lignin, suberization, auxin catabolism, response to environmental stresses such as wounding, pathogen attack and oxidative stress. These functions might be dependent on each isozyme/isoform in each plant tissue.</text>
</comment>
<evidence type="ECO:0000256" key="18">
    <source>
        <dbReference type="PIRSR" id="PIRSR600823-1"/>
    </source>
</evidence>
<dbReference type="GO" id="GO:0004601">
    <property type="term" value="F:peroxidase activity"/>
    <property type="evidence" value="ECO:0000318"/>
    <property type="project" value="GO_Central"/>
</dbReference>
<keyword evidence="11 20" id="KW-0106">Calcium</keyword>
<comment type="cofactor">
    <cofactor evidence="20 23">
        <name>heme b</name>
        <dbReference type="ChEBI" id="CHEBI:60344"/>
    </cofactor>
    <text evidence="20 23">Binds 1 heme b (iron(II)-protoporphyrin IX) group per subunit.</text>
</comment>
<dbReference type="GO" id="GO:0006979">
    <property type="term" value="P:response to oxidative stress"/>
    <property type="evidence" value="ECO:0007669"/>
    <property type="project" value="UniProtKB-UniRule"/>
</dbReference>
<dbReference type="AlphaFoldDB" id="I1GU69"/>
<keyword evidence="16" id="KW-0873">Pyrrolidone carboxylic acid</keyword>
<dbReference type="GO" id="GO:0009505">
    <property type="term" value="C:plant-type cell wall"/>
    <property type="evidence" value="ECO:0000318"/>
    <property type="project" value="GO_Central"/>
</dbReference>
<feature type="binding site" evidence="20">
    <location>
        <position position="106"/>
    </location>
    <ligand>
        <name>Ca(2+)</name>
        <dbReference type="ChEBI" id="CHEBI:29108"/>
        <label>1</label>
    </ligand>
</feature>
<evidence type="ECO:0000256" key="23">
    <source>
        <dbReference type="RuleBase" id="RU362060"/>
    </source>
</evidence>
<feature type="signal peptide" evidence="23">
    <location>
        <begin position="1"/>
        <end position="22"/>
    </location>
</feature>
<dbReference type="HOGENOM" id="CLU_010543_0_1_1"/>
<dbReference type="OrthoDB" id="2113341at2759"/>
<evidence type="ECO:0000256" key="8">
    <source>
        <dbReference type="ARBA" id="ARBA00022617"/>
    </source>
</evidence>
<feature type="disulfide bond" evidence="22">
    <location>
        <begin position="149"/>
        <end position="343"/>
    </location>
</feature>
<dbReference type="EMBL" id="CM000880">
    <property type="protein sequence ID" value="KQK16117.1"/>
    <property type="molecule type" value="Genomic_DNA"/>
</dbReference>
<comment type="similarity">
    <text evidence="23">Belongs to the peroxidase family. Classical plant (class III) peroxidase subfamily.</text>
</comment>
<dbReference type="InterPro" id="IPR033905">
    <property type="entry name" value="Secretory_peroxidase"/>
</dbReference>
<dbReference type="EC" id="1.11.1.7" evidence="5 23"/>
<feature type="binding site" evidence="19">
    <location>
        <position position="191"/>
    </location>
    <ligand>
        <name>substrate</name>
    </ligand>
</feature>
<dbReference type="SUPFAM" id="SSF48113">
    <property type="entry name" value="Heme-dependent peroxidases"/>
    <property type="match status" value="1"/>
</dbReference>
<feature type="binding site" evidence="20">
    <location>
        <position position="222"/>
    </location>
    <ligand>
        <name>Ca(2+)</name>
        <dbReference type="ChEBI" id="CHEBI:29108"/>
        <label>2</label>
    </ligand>
</feature>
<dbReference type="GO" id="GO:0006950">
    <property type="term" value="P:response to stress"/>
    <property type="evidence" value="ECO:0000318"/>
    <property type="project" value="GO_Central"/>
</dbReference>
<feature type="site" description="Transition state stabilizer" evidence="21">
    <location>
        <position position="94"/>
    </location>
</feature>
<comment type="catalytic activity">
    <reaction evidence="1 23">
        <text>2 a phenolic donor + H2O2 = 2 a phenolic radical donor + 2 H2O</text>
        <dbReference type="Rhea" id="RHEA:56136"/>
        <dbReference type="ChEBI" id="CHEBI:15377"/>
        <dbReference type="ChEBI" id="CHEBI:16240"/>
        <dbReference type="ChEBI" id="CHEBI:139520"/>
        <dbReference type="ChEBI" id="CHEBI:139521"/>
        <dbReference type="EC" id="1.11.1.7"/>
    </reaction>
</comment>
<keyword evidence="13 20" id="KW-0408">Iron</keyword>
<dbReference type="PROSITE" id="PS50873">
    <property type="entry name" value="PEROXIDASE_4"/>
    <property type="match status" value="1"/>
</dbReference>
<comment type="similarity">
    <text evidence="4">Belongs to the peroxidase family. Ascorbate peroxidase subfamily.</text>
</comment>
<evidence type="ECO:0000256" key="1">
    <source>
        <dbReference type="ARBA" id="ARBA00000189"/>
    </source>
</evidence>
<feature type="domain" description="Plant heme peroxidase family profile" evidence="24">
    <location>
        <begin position="57"/>
        <end position="347"/>
    </location>
</feature>
<evidence type="ECO:0000256" key="14">
    <source>
        <dbReference type="ARBA" id="ARBA00023157"/>
    </source>
</evidence>
<evidence type="ECO:0000256" key="21">
    <source>
        <dbReference type="PIRSR" id="PIRSR600823-4"/>
    </source>
</evidence>
<evidence type="ECO:0000256" key="22">
    <source>
        <dbReference type="PIRSR" id="PIRSR600823-5"/>
    </source>
</evidence>
<evidence type="ECO:0000256" key="12">
    <source>
        <dbReference type="ARBA" id="ARBA00023002"/>
    </source>
</evidence>
<dbReference type="InterPro" id="IPR000823">
    <property type="entry name" value="Peroxidase_pln"/>
</dbReference>
<evidence type="ECO:0000256" key="10">
    <source>
        <dbReference type="ARBA" id="ARBA00022729"/>
    </source>
</evidence>
<evidence type="ECO:0000256" key="4">
    <source>
        <dbReference type="ARBA" id="ARBA00006873"/>
    </source>
</evidence>
<reference evidence="26" key="3">
    <citation type="submission" date="2018-08" db="UniProtKB">
        <authorList>
            <consortium name="EnsemblPlants"/>
        </authorList>
    </citation>
    <scope>IDENTIFICATION</scope>
    <source>
        <strain evidence="26">cv. Bd21</strain>
    </source>
</reference>
<reference evidence="25 26" key="1">
    <citation type="journal article" date="2010" name="Nature">
        <title>Genome sequencing and analysis of the model grass Brachypodium distachyon.</title>
        <authorList>
            <consortium name="International Brachypodium Initiative"/>
        </authorList>
    </citation>
    <scope>NUCLEOTIDE SEQUENCE [LARGE SCALE GENOMIC DNA]</scope>
    <source>
        <strain evidence="25">Bd21</strain>
        <strain evidence="26">cv. Bd21</strain>
    </source>
</reference>
<dbReference type="GO" id="GO:0020037">
    <property type="term" value="F:heme binding"/>
    <property type="evidence" value="ECO:0007669"/>
    <property type="project" value="UniProtKB-UniRule"/>
</dbReference>
<evidence type="ECO:0000256" key="17">
    <source>
        <dbReference type="ARBA" id="ARBA00023324"/>
    </source>
</evidence>
<evidence type="ECO:0000256" key="13">
    <source>
        <dbReference type="ARBA" id="ARBA00023004"/>
    </source>
</evidence>
<dbReference type="InterPro" id="IPR019793">
    <property type="entry name" value="Peroxidases_heam-ligand_BS"/>
</dbReference>
<dbReference type="eggNOG" id="ENOG502QTJB">
    <property type="taxonomic scope" value="Eukaryota"/>
</dbReference>
<dbReference type="Gene3D" id="1.10.420.10">
    <property type="entry name" value="Peroxidase, domain 2"/>
    <property type="match status" value="1"/>
</dbReference>
<keyword evidence="9 20" id="KW-0479">Metal-binding</keyword>
<comment type="cofactor">
    <cofactor evidence="20 23">
        <name>Ca(2+)</name>
        <dbReference type="ChEBI" id="CHEBI:29108"/>
    </cofactor>
    <text evidence="20 23">Binds 2 calcium ions per subunit.</text>
</comment>
<feature type="binding site" evidence="20">
    <location>
        <position position="104"/>
    </location>
    <ligand>
        <name>Ca(2+)</name>
        <dbReference type="ChEBI" id="CHEBI:29108"/>
        <label>1</label>
    </ligand>
</feature>
<evidence type="ECO:0000256" key="5">
    <source>
        <dbReference type="ARBA" id="ARBA00012313"/>
    </source>
</evidence>
<dbReference type="PANTHER" id="PTHR31517">
    <property type="match status" value="1"/>
</dbReference>
<dbReference type="GO" id="GO:0046872">
    <property type="term" value="F:metal ion binding"/>
    <property type="evidence" value="ECO:0007669"/>
    <property type="project" value="UniProtKB-UniRule"/>
</dbReference>
<gene>
    <name evidence="26" type="primary">LOC100846556</name>
    <name evidence="25" type="ORF">BRADI_1g26870v3</name>
</gene>
<evidence type="ECO:0000256" key="7">
    <source>
        <dbReference type="ARBA" id="ARBA00022559"/>
    </source>
</evidence>
<feature type="binding site" evidence="20">
    <location>
        <position position="267"/>
    </location>
    <ligand>
        <name>Ca(2+)</name>
        <dbReference type="ChEBI" id="CHEBI:29108"/>
        <label>2</label>
    </ligand>
</feature>
<feature type="binding site" description="axial binding residue" evidence="20">
    <location>
        <position position="221"/>
    </location>
    <ligand>
        <name>heme b</name>
        <dbReference type="ChEBI" id="CHEBI:60344"/>
    </ligand>
    <ligandPart>
        <name>Fe</name>
        <dbReference type="ChEBI" id="CHEBI:18248"/>
    </ligandPart>
</feature>
<evidence type="ECO:0000256" key="11">
    <source>
        <dbReference type="ARBA" id="ARBA00022837"/>
    </source>
</evidence>
<dbReference type="PRINTS" id="PR00461">
    <property type="entry name" value="PLPEROXIDASE"/>
</dbReference>
<evidence type="ECO:0000256" key="6">
    <source>
        <dbReference type="ARBA" id="ARBA00022525"/>
    </source>
</evidence>
<dbReference type="EnsemblPlants" id="KQK16117">
    <property type="protein sequence ID" value="KQK16117"/>
    <property type="gene ID" value="BRADI_1g26870v3"/>
</dbReference>
<keyword evidence="17 23" id="KW-0376">Hydrogen peroxide</keyword>
<dbReference type="STRING" id="15368.I1GU69"/>
<feature type="binding site" evidence="20">
    <location>
        <position position="117"/>
    </location>
    <ligand>
        <name>Ca(2+)</name>
        <dbReference type="ChEBI" id="CHEBI:29108"/>
        <label>1</label>
    </ligand>
</feature>
<feature type="disulfide bond" evidence="22">
    <location>
        <begin position="228"/>
        <end position="255"/>
    </location>
</feature>
<dbReference type="Gramene" id="KQK16117">
    <property type="protein sequence ID" value="KQK16117"/>
    <property type="gene ID" value="BRADI_1g26870v3"/>
</dbReference>
<dbReference type="Gene3D" id="1.10.520.10">
    <property type="match status" value="1"/>
</dbReference>